<accession>A0ABY3B1C5</accession>
<evidence type="ECO:0000313" key="3">
    <source>
        <dbReference type="EMBL" id="TQR97319.1"/>
    </source>
</evidence>
<evidence type="ECO:0000256" key="1">
    <source>
        <dbReference type="SAM" id="MobiDB-lite"/>
    </source>
</evidence>
<feature type="transmembrane region" description="Helical" evidence="2">
    <location>
        <begin position="6"/>
        <end position="25"/>
    </location>
</feature>
<evidence type="ECO:0000313" key="4">
    <source>
        <dbReference type="Proteomes" id="UP000319219"/>
    </source>
</evidence>
<feature type="region of interest" description="Disordered" evidence="1">
    <location>
        <begin position="52"/>
        <end position="81"/>
    </location>
</feature>
<protein>
    <submittedName>
        <fullName evidence="3">Uncharacterized protein</fullName>
    </submittedName>
</protein>
<sequence length="81" mass="9368">MTDIQFIAGVFTVGLCAAGVLVYRITRVQQDTIRDLTNKLMAKDYGEYKAYQQPVNEETAKPKRKRMSYWDDGDETEEEVQ</sequence>
<organism evidence="3 4">
    <name type="scientific">Paenibacillus ottowii</name>
    <dbReference type="NCBI Taxonomy" id="2315729"/>
    <lineage>
        <taxon>Bacteria</taxon>
        <taxon>Bacillati</taxon>
        <taxon>Bacillota</taxon>
        <taxon>Bacilli</taxon>
        <taxon>Bacillales</taxon>
        <taxon>Paenibacillaceae</taxon>
        <taxon>Paenibacillus</taxon>
    </lineage>
</organism>
<dbReference type="RefSeq" id="WP_142613833.1">
    <property type="nucleotide sequence ID" value="NZ_VIJZ01000008.1"/>
</dbReference>
<keyword evidence="2" id="KW-0472">Membrane</keyword>
<feature type="compositionally biased region" description="Acidic residues" evidence="1">
    <location>
        <begin position="71"/>
        <end position="81"/>
    </location>
</feature>
<gene>
    <name evidence="3" type="ORF">FKV70_18990</name>
</gene>
<name>A0ABY3B1C5_9BACL</name>
<keyword evidence="4" id="KW-1185">Reference proteome</keyword>
<dbReference type="Proteomes" id="UP000319219">
    <property type="component" value="Unassembled WGS sequence"/>
</dbReference>
<dbReference type="EMBL" id="VIJZ01000008">
    <property type="protein sequence ID" value="TQR97319.1"/>
    <property type="molecule type" value="Genomic_DNA"/>
</dbReference>
<proteinExistence type="predicted"/>
<reference evidence="3 4" key="1">
    <citation type="submission" date="2019-07" db="EMBL/GenBank/DDBJ databases">
        <title>Paenibacillus ottowii sp. nov. isolated from a fermentation system processing bovine manure.</title>
        <authorList>
            <person name="Velazquez L.F."/>
            <person name="Rajbanshi S."/>
            <person name="Guan S."/>
            <person name="Hinchee M."/>
            <person name="Welsh A."/>
        </authorList>
    </citation>
    <scope>NUCLEOTIDE SEQUENCE [LARGE SCALE GENOMIC DNA]</scope>
    <source>
        <strain evidence="3 4">MS2379</strain>
    </source>
</reference>
<keyword evidence="2" id="KW-1133">Transmembrane helix</keyword>
<comment type="caution">
    <text evidence="3">The sequence shown here is derived from an EMBL/GenBank/DDBJ whole genome shotgun (WGS) entry which is preliminary data.</text>
</comment>
<evidence type="ECO:0000256" key="2">
    <source>
        <dbReference type="SAM" id="Phobius"/>
    </source>
</evidence>
<keyword evidence="2" id="KW-0812">Transmembrane</keyword>